<evidence type="ECO:0000256" key="10">
    <source>
        <dbReference type="ARBA" id="ARBA00022801"/>
    </source>
</evidence>
<dbReference type="Proteomes" id="UP000009071">
    <property type="component" value="Chromosome"/>
</dbReference>
<comment type="catalytic activity">
    <reaction evidence="1">
        <text>Acts on substrates that are at least partially unfolded. The cleavage site P1 residue is normally between a pair of hydrophobic residues, such as Val-|-Val.</text>
        <dbReference type="EC" id="3.4.21.107"/>
    </reaction>
</comment>
<dbReference type="Gene3D" id="2.40.10.120">
    <property type="match status" value="1"/>
</dbReference>
<dbReference type="PROSITE" id="PS50106">
    <property type="entry name" value="PDZ"/>
    <property type="match status" value="2"/>
</dbReference>
<dbReference type="SUPFAM" id="SSF50156">
    <property type="entry name" value="PDZ domain-like"/>
    <property type="match status" value="2"/>
</dbReference>
<dbReference type="PANTHER" id="PTHR22939">
    <property type="entry name" value="SERINE PROTEASE FAMILY S1C HTRA-RELATED"/>
    <property type="match status" value="1"/>
</dbReference>
<dbReference type="PRINTS" id="PR00834">
    <property type="entry name" value="PROTEASES2C"/>
</dbReference>
<feature type="binding site" evidence="15">
    <location>
        <position position="118"/>
    </location>
    <ligand>
        <name>substrate</name>
    </ligand>
</feature>
<dbReference type="Pfam" id="PF13180">
    <property type="entry name" value="PDZ_2"/>
    <property type="match status" value="1"/>
</dbReference>
<evidence type="ECO:0000256" key="14">
    <source>
        <dbReference type="PIRSR" id="PIRSR611782-1"/>
    </source>
</evidence>
<dbReference type="STRING" id="573370.DMR_29410"/>
<evidence type="ECO:0000256" key="5">
    <source>
        <dbReference type="ARBA" id="ARBA00013958"/>
    </source>
</evidence>
<organism evidence="19 20">
    <name type="scientific">Solidesulfovibrio magneticus (strain ATCC 700980 / DSM 13731 / RS-1)</name>
    <name type="common">Desulfovibrio magneticus</name>
    <dbReference type="NCBI Taxonomy" id="573370"/>
    <lineage>
        <taxon>Bacteria</taxon>
        <taxon>Pseudomonadati</taxon>
        <taxon>Thermodesulfobacteriota</taxon>
        <taxon>Desulfovibrionia</taxon>
        <taxon>Desulfovibrionales</taxon>
        <taxon>Desulfovibrionaceae</taxon>
        <taxon>Solidesulfovibrio</taxon>
    </lineage>
</organism>
<dbReference type="RefSeq" id="WP_015861595.1">
    <property type="nucleotide sequence ID" value="NC_012796.1"/>
</dbReference>
<evidence type="ECO:0000256" key="13">
    <source>
        <dbReference type="ARBA" id="ARBA00032850"/>
    </source>
</evidence>
<evidence type="ECO:0000256" key="12">
    <source>
        <dbReference type="ARBA" id="ARBA00023016"/>
    </source>
</evidence>
<protein>
    <recommendedName>
        <fullName evidence="5">Probable periplasmic serine endoprotease DegP-like</fullName>
        <ecNumber evidence="4">3.4.21.107</ecNumber>
    </recommendedName>
    <alternativeName>
        <fullName evidence="13">Protease Do</fullName>
    </alternativeName>
</protein>
<evidence type="ECO:0000313" key="19">
    <source>
        <dbReference type="EMBL" id="BAH76432.1"/>
    </source>
</evidence>
<evidence type="ECO:0000256" key="7">
    <source>
        <dbReference type="ARBA" id="ARBA00022729"/>
    </source>
</evidence>
<gene>
    <name evidence="19" type="ordered locus">DMR_29410</name>
</gene>
<dbReference type="Gene3D" id="2.30.42.10">
    <property type="match status" value="2"/>
</dbReference>
<feature type="domain" description="PDZ" evidence="18">
    <location>
        <begin position="260"/>
        <end position="337"/>
    </location>
</feature>
<dbReference type="EMBL" id="AP010904">
    <property type="protein sequence ID" value="BAH76432.1"/>
    <property type="molecule type" value="Genomic_DNA"/>
</dbReference>
<keyword evidence="11" id="KW-0720">Serine protease</keyword>
<evidence type="ECO:0000256" key="15">
    <source>
        <dbReference type="PIRSR" id="PIRSR611782-2"/>
    </source>
</evidence>
<dbReference type="GO" id="GO:0004252">
    <property type="term" value="F:serine-type endopeptidase activity"/>
    <property type="evidence" value="ECO:0007669"/>
    <property type="project" value="InterPro"/>
</dbReference>
<dbReference type="PANTHER" id="PTHR22939:SF130">
    <property type="entry name" value="PERIPLASMIC SERINE ENDOPROTEASE DEGP-LIKE-RELATED"/>
    <property type="match status" value="1"/>
</dbReference>
<keyword evidence="9" id="KW-0574">Periplasm</keyword>
<feature type="signal peptide" evidence="17">
    <location>
        <begin position="1"/>
        <end position="22"/>
    </location>
</feature>
<feature type="binding site" evidence="15">
    <location>
        <position position="149"/>
    </location>
    <ligand>
        <name>substrate</name>
    </ligand>
</feature>
<dbReference type="KEGG" id="dma:DMR_29410"/>
<feature type="active site" description="Charge relay system" evidence="14">
    <location>
        <position position="223"/>
    </location>
</feature>
<feature type="region of interest" description="Disordered" evidence="16">
    <location>
        <begin position="80"/>
        <end position="100"/>
    </location>
</feature>
<evidence type="ECO:0000313" key="20">
    <source>
        <dbReference type="Proteomes" id="UP000009071"/>
    </source>
</evidence>
<dbReference type="NCBIfam" id="TIGR02037">
    <property type="entry name" value="degP_htrA_DO"/>
    <property type="match status" value="1"/>
</dbReference>
<proteinExistence type="inferred from homology"/>
<feature type="binding site" evidence="15">
    <location>
        <begin position="239"/>
        <end position="243"/>
    </location>
    <ligand>
        <name>substrate</name>
    </ligand>
</feature>
<dbReference type="HOGENOM" id="CLU_020120_1_0_7"/>
<dbReference type="Pfam" id="PF17820">
    <property type="entry name" value="PDZ_6"/>
    <property type="match status" value="1"/>
</dbReference>
<dbReference type="FunFam" id="2.40.10.120:FF:000007">
    <property type="entry name" value="Periplasmic serine endoprotease DegP-like"/>
    <property type="match status" value="1"/>
</dbReference>
<keyword evidence="10" id="KW-0378">Hydrolase</keyword>
<feature type="domain" description="PDZ" evidence="18">
    <location>
        <begin position="384"/>
        <end position="476"/>
    </location>
</feature>
<evidence type="ECO:0000256" key="8">
    <source>
        <dbReference type="ARBA" id="ARBA00022737"/>
    </source>
</evidence>
<dbReference type="InterPro" id="IPR001478">
    <property type="entry name" value="PDZ"/>
</dbReference>
<dbReference type="InterPro" id="IPR041489">
    <property type="entry name" value="PDZ_6"/>
</dbReference>
<reference evidence="19 20" key="1">
    <citation type="journal article" date="2009" name="Genome Res.">
        <title>Whole genome sequence of Desulfovibrio magneticus strain RS-1 revealed common gene clusters in magnetotactic bacteria.</title>
        <authorList>
            <person name="Nakazawa H."/>
            <person name="Arakaki A."/>
            <person name="Narita-Yamada S."/>
            <person name="Yashiro I."/>
            <person name="Jinno K."/>
            <person name="Aoki N."/>
            <person name="Tsuruyama A."/>
            <person name="Okamura Y."/>
            <person name="Tanikawa S."/>
            <person name="Fujita N."/>
            <person name="Takeyama H."/>
            <person name="Matsunaga T."/>
        </authorList>
    </citation>
    <scope>NUCLEOTIDE SEQUENCE [LARGE SCALE GENOMIC DNA]</scope>
    <source>
        <strain evidence="20">ATCC 700980 / DSM 13731 / RS-1</strain>
    </source>
</reference>
<keyword evidence="7 17" id="KW-0732">Signal</keyword>
<dbReference type="InterPro" id="IPR001940">
    <property type="entry name" value="Peptidase_S1C"/>
</dbReference>
<feature type="active site" description="Charge relay system" evidence="14">
    <location>
        <position position="118"/>
    </location>
</feature>
<comment type="similarity">
    <text evidence="3">Belongs to the peptidase S1C family.</text>
</comment>
<evidence type="ECO:0000256" key="1">
    <source>
        <dbReference type="ARBA" id="ARBA00001772"/>
    </source>
</evidence>
<evidence type="ECO:0000259" key="18">
    <source>
        <dbReference type="PROSITE" id="PS50106"/>
    </source>
</evidence>
<evidence type="ECO:0000256" key="11">
    <source>
        <dbReference type="ARBA" id="ARBA00022825"/>
    </source>
</evidence>
<dbReference type="GO" id="GO:0042597">
    <property type="term" value="C:periplasmic space"/>
    <property type="evidence" value="ECO:0007669"/>
    <property type="project" value="UniProtKB-SubCell"/>
</dbReference>
<feature type="chain" id="PRO_5038476202" description="Probable periplasmic serine endoprotease DegP-like" evidence="17">
    <location>
        <begin position="23"/>
        <end position="489"/>
    </location>
</feature>
<evidence type="ECO:0000256" key="2">
    <source>
        <dbReference type="ARBA" id="ARBA00004418"/>
    </source>
</evidence>
<dbReference type="SMART" id="SM00228">
    <property type="entry name" value="PDZ"/>
    <property type="match status" value="2"/>
</dbReference>
<evidence type="ECO:0000256" key="6">
    <source>
        <dbReference type="ARBA" id="ARBA00022670"/>
    </source>
</evidence>
<evidence type="ECO:0000256" key="16">
    <source>
        <dbReference type="SAM" id="MobiDB-lite"/>
    </source>
</evidence>
<dbReference type="GO" id="GO:0006508">
    <property type="term" value="P:proteolysis"/>
    <property type="evidence" value="ECO:0007669"/>
    <property type="project" value="UniProtKB-KW"/>
</dbReference>
<evidence type="ECO:0000256" key="4">
    <source>
        <dbReference type="ARBA" id="ARBA00013035"/>
    </source>
</evidence>
<sequence length="489" mass="51297">MARRLLATTIATLSLIAWTAMAQARVPLPDITELVDKDGPAVVNISTTKTVKAQEGMRELFQRRGGQGGPMDDFFEQFEKHFGPQGRGGGQGGKGQKQRSMGSGFVISADGYIVTNNHVVDGADEVKVQFKNNEKPLPAKIIGRDAETDLALLKIEGKSGLPYLEFGDSGKLKVGEWVLAIGNPFGLENTVTLGIVSAKGRIIGAGPFDNFIQTDASINPGNSGGPLIDLDGKVIGINTAIVASGQGIGFAIPSNMAKDVISQLRDGKKVQRGWLGVSIQDIDENTAKALGLDSTKGALISSVMEGQPAAKAGIKTGDVITSVGGQKVDNANDLLRRVAAIRPGESAEFVVMRKGSPVTVSVTLGERDAKKLAQSGRGQEGEDDAAGEDASASALGLSVRALAPKEAKAIGMDKAQGVLITEVADGSEAEQADVRPGDVILEVNQRPATSPEEFKKIVGEDGKKKGVVMLLIKRQNQTVFRTVPLADAK</sequence>
<feature type="active site" description="Charge relay system" evidence="14">
    <location>
        <position position="149"/>
    </location>
</feature>
<dbReference type="InterPro" id="IPR036034">
    <property type="entry name" value="PDZ_sf"/>
</dbReference>
<evidence type="ECO:0000256" key="9">
    <source>
        <dbReference type="ARBA" id="ARBA00022764"/>
    </source>
</evidence>
<dbReference type="Pfam" id="PF13365">
    <property type="entry name" value="Trypsin_2"/>
    <property type="match status" value="1"/>
</dbReference>
<dbReference type="EC" id="3.4.21.107" evidence="4"/>
<feature type="binding site" evidence="15">
    <location>
        <begin position="221"/>
        <end position="223"/>
    </location>
    <ligand>
        <name>substrate</name>
    </ligand>
</feature>
<feature type="compositionally biased region" description="Gly residues" evidence="16">
    <location>
        <begin position="85"/>
        <end position="95"/>
    </location>
</feature>
<dbReference type="InterPro" id="IPR011782">
    <property type="entry name" value="Pept_S1C_Do"/>
</dbReference>
<keyword evidence="6 19" id="KW-0645">Protease</keyword>
<dbReference type="SUPFAM" id="SSF50494">
    <property type="entry name" value="Trypsin-like serine proteases"/>
    <property type="match status" value="1"/>
</dbReference>
<keyword evidence="8" id="KW-0677">Repeat</keyword>
<comment type="subcellular location">
    <subcellularLocation>
        <location evidence="2">Periplasm</location>
    </subcellularLocation>
</comment>
<dbReference type="AlphaFoldDB" id="C4XHQ8"/>
<dbReference type="CDD" id="cd10839">
    <property type="entry name" value="cpPDZ1_DegP-like"/>
    <property type="match status" value="1"/>
</dbReference>
<dbReference type="OrthoDB" id="9758917at2"/>
<keyword evidence="12" id="KW-0346">Stress response</keyword>
<dbReference type="eggNOG" id="COG0265">
    <property type="taxonomic scope" value="Bacteria"/>
</dbReference>
<accession>C4XHQ8</accession>
<dbReference type="InterPro" id="IPR009003">
    <property type="entry name" value="Peptidase_S1_PA"/>
</dbReference>
<evidence type="ECO:0000256" key="17">
    <source>
        <dbReference type="SAM" id="SignalP"/>
    </source>
</evidence>
<name>C4XHQ8_SOLM1</name>
<keyword evidence="20" id="KW-1185">Reference proteome</keyword>
<feature type="region of interest" description="Disordered" evidence="16">
    <location>
        <begin position="370"/>
        <end position="390"/>
    </location>
</feature>
<evidence type="ECO:0000256" key="3">
    <source>
        <dbReference type="ARBA" id="ARBA00010541"/>
    </source>
</evidence>